<name>A0A8H7ETR8_AGABI</name>
<evidence type="ECO:0000313" key="2">
    <source>
        <dbReference type="EMBL" id="KAF7759623.1"/>
    </source>
</evidence>
<dbReference type="InterPro" id="IPR020103">
    <property type="entry name" value="PsdUridine_synth_cat_dom_sf"/>
</dbReference>
<dbReference type="GO" id="GO:0001522">
    <property type="term" value="P:pseudouridine synthesis"/>
    <property type="evidence" value="ECO:0007669"/>
    <property type="project" value="InterPro"/>
</dbReference>
<sequence>MGVKFKPRSIEQARKFMEKHMVYYDRGIIVSNKPTDMTCQMGYSTSAKYMNFNILCKGIQQHLNLLKPPYYVHSLNKNTTGALILSRNQEWARNLSRLFLNHKVGKTYLAVVYGRENQFPASSGVIENCLSEVKGHVQLDPLGTATKTEWELLGSSSKLPLSLMRLKLRTNHKNQLRFHLANCLQAPVVGDELYKVPELNDLVRHTITLPRKLMYLHCHELSFERWTKFGCIPRSNYMQTFRVAVPTKFRELCRDAQIPIDEMFLKEGAMLIDGKMTNLISLRLAEGIIQEILNYNDEEKNGMKEYDRFGYEFCAPLSD</sequence>
<dbReference type="GO" id="GO:0009982">
    <property type="term" value="F:pseudouridine synthase activity"/>
    <property type="evidence" value="ECO:0007669"/>
    <property type="project" value="InterPro"/>
</dbReference>
<protein>
    <recommendedName>
        <fullName evidence="1">Pseudouridine synthase RsuA/RluA-like domain-containing protein</fullName>
    </recommendedName>
</protein>
<dbReference type="AlphaFoldDB" id="A0A8H7ETR8"/>
<dbReference type="Gene3D" id="3.30.2350.10">
    <property type="entry name" value="Pseudouridine synthase"/>
    <property type="match status" value="1"/>
</dbReference>
<dbReference type="PANTHER" id="PTHR21600">
    <property type="entry name" value="MITOCHONDRIAL RNA PSEUDOURIDINE SYNTHASE"/>
    <property type="match status" value="1"/>
</dbReference>
<organism evidence="2 3">
    <name type="scientific">Agaricus bisporus var. burnettii</name>
    <dbReference type="NCBI Taxonomy" id="192524"/>
    <lineage>
        <taxon>Eukaryota</taxon>
        <taxon>Fungi</taxon>
        <taxon>Dikarya</taxon>
        <taxon>Basidiomycota</taxon>
        <taxon>Agaricomycotina</taxon>
        <taxon>Agaricomycetes</taxon>
        <taxon>Agaricomycetidae</taxon>
        <taxon>Agaricales</taxon>
        <taxon>Agaricineae</taxon>
        <taxon>Agaricaceae</taxon>
        <taxon>Agaricus</taxon>
    </lineage>
</organism>
<dbReference type="Proteomes" id="UP000629468">
    <property type="component" value="Unassembled WGS sequence"/>
</dbReference>
<evidence type="ECO:0000313" key="3">
    <source>
        <dbReference type="Proteomes" id="UP000629468"/>
    </source>
</evidence>
<evidence type="ECO:0000259" key="1">
    <source>
        <dbReference type="Pfam" id="PF00849"/>
    </source>
</evidence>
<dbReference type="GO" id="GO:0003723">
    <property type="term" value="F:RNA binding"/>
    <property type="evidence" value="ECO:0007669"/>
    <property type="project" value="InterPro"/>
</dbReference>
<dbReference type="EMBL" id="JABXXO010000016">
    <property type="protein sequence ID" value="KAF7759623.1"/>
    <property type="molecule type" value="Genomic_DNA"/>
</dbReference>
<comment type="caution">
    <text evidence="2">The sequence shown here is derived from an EMBL/GenBank/DDBJ whole genome shotgun (WGS) entry which is preliminary data.</text>
</comment>
<dbReference type="InterPro" id="IPR006145">
    <property type="entry name" value="PsdUridine_synth_RsuA/RluA"/>
</dbReference>
<dbReference type="SUPFAM" id="SSF55120">
    <property type="entry name" value="Pseudouridine synthase"/>
    <property type="match status" value="1"/>
</dbReference>
<feature type="domain" description="Pseudouridine synthase RsuA/RluA-like" evidence="1">
    <location>
        <begin position="28"/>
        <end position="181"/>
    </location>
</feature>
<gene>
    <name evidence="2" type="ORF">Agabi119p4_11318</name>
</gene>
<accession>A0A8H7ETR8</accession>
<proteinExistence type="predicted"/>
<dbReference type="CDD" id="cd02869">
    <property type="entry name" value="PseudoU_synth_RluA_like"/>
    <property type="match status" value="1"/>
</dbReference>
<dbReference type="Pfam" id="PF00849">
    <property type="entry name" value="PseudoU_synth_2"/>
    <property type="match status" value="1"/>
</dbReference>
<dbReference type="InterPro" id="IPR050188">
    <property type="entry name" value="RluA_PseudoU_synthase"/>
</dbReference>
<reference evidence="2 3" key="1">
    <citation type="journal article" name="Sci. Rep.">
        <title>Telomere-to-telomere assembled and centromere annotated genomes of the two main subspecies of the button mushroom Agaricus bisporus reveal especially polymorphic chromosome ends.</title>
        <authorList>
            <person name="Sonnenberg A.S.M."/>
            <person name="Sedaghat-Telgerd N."/>
            <person name="Lavrijssen B."/>
            <person name="Ohm R.A."/>
            <person name="Hendrickx P.M."/>
            <person name="Scholtmeijer K."/>
            <person name="Baars J.J.P."/>
            <person name="van Peer A."/>
        </authorList>
    </citation>
    <scope>NUCLEOTIDE SEQUENCE [LARGE SCALE GENOMIC DNA]</scope>
    <source>
        <strain evidence="2 3">H119_p4</strain>
    </source>
</reference>